<dbReference type="RefSeq" id="WP_188442509.1">
    <property type="nucleotide sequence ID" value="NZ_BMGK01000009.1"/>
</dbReference>
<keyword evidence="3" id="KW-1185">Reference proteome</keyword>
<gene>
    <name evidence="2" type="ORF">GCM10011312_22120</name>
</gene>
<protein>
    <submittedName>
        <fullName evidence="2">Uncharacterized protein</fullName>
    </submittedName>
</protein>
<keyword evidence="1" id="KW-0812">Transmembrane</keyword>
<name>A0A8J2VC31_9FLAO</name>
<evidence type="ECO:0000256" key="1">
    <source>
        <dbReference type="SAM" id="Phobius"/>
    </source>
</evidence>
<feature type="transmembrane region" description="Helical" evidence="1">
    <location>
        <begin position="35"/>
        <end position="59"/>
    </location>
</feature>
<feature type="transmembrane region" description="Helical" evidence="1">
    <location>
        <begin position="12"/>
        <end position="29"/>
    </location>
</feature>
<proteinExistence type="predicted"/>
<reference evidence="2" key="1">
    <citation type="journal article" date="2014" name="Int. J. Syst. Evol. Microbiol.">
        <title>Complete genome sequence of Corynebacterium casei LMG S-19264T (=DSM 44701T), isolated from a smear-ripened cheese.</title>
        <authorList>
            <consortium name="US DOE Joint Genome Institute (JGI-PGF)"/>
            <person name="Walter F."/>
            <person name="Albersmeier A."/>
            <person name="Kalinowski J."/>
            <person name="Ruckert C."/>
        </authorList>
    </citation>
    <scope>NUCLEOTIDE SEQUENCE</scope>
    <source>
        <strain evidence="2">CGMCC 1.12924</strain>
    </source>
</reference>
<evidence type="ECO:0000313" key="3">
    <source>
        <dbReference type="Proteomes" id="UP000652231"/>
    </source>
</evidence>
<dbReference type="Proteomes" id="UP000652231">
    <property type="component" value="Unassembled WGS sequence"/>
</dbReference>
<keyword evidence="1" id="KW-0472">Membrane</keyword>
<dbReference type="EMBL" id="BMGK01000009">
    <property type="protein sequence ID" value="GGD98112.1"/>
    <property type="molecule type" value="Genomic_DNA"/>
</dbReference>
<accession>A0A8J2VC31</accession>
<keyword evidence="1" id="KW-1133">Transmembrane helix</keyword>
<evidence type="ECO:0000313" key="2">
    <source>
        <dbReference type="EMBL" id="GGD98112.1"/>
    </source>
</evidence>
<sequence>MIENLTKNWNITRLIYLAIGVVLLIHTIMDNQFFGILLGSYITLMGLFGFGCAAGSCSIDEK</sequence>
<dbReference type="AlphaFoldDB" id="A0A8J2VC31"/>
<organism evidence="2 3">
    <name type="scientific">Planktosalinus lacus</name>
    <dbReference type="NCBI Taxonomy" id="1526573"/>
    <lineage>
        <taxon>Bacteria</taxon>
        <taxon>Pseudomonadati</taxon>
        <taxon>Bacteroidota</taxon>
        <taxon>Flavobacteriia</taxon>
        <taxon>Flavobacteriales</taxon>
        <taxon>Flavobacteriaceae</taxon>
        <taxon>Planktosalinus</taxon>
    </lineage>
</organism>
<comment type="caution">
    <text evidence="2">The sequence shown here is derived from an EMBL/GenBank/DDBJ whole genome shotgun (WGS) entry which is preliminary data.</text>
</comment>
<reference evidence="2" key="2">
    <citation type="submission" date="2020-09" db="EMBL/GenBank/DDBJ databases">
        <authorList>
            <person name="Sun Q."/>
            <person name="Zhou Y."/>
        </authorList>
    </citation>
    <scope>NUCLEOTIDE SEQUENCE</scope>
    <source>
        <strain evidence="2">CGMCC 1.12924</strain>
    </source>
</reference>